<feature type="compositionally biased region" description="Basic and acidic residues" evidence="1">
    <location>
        <begin position="575"/>
        <end position="589"/>
    </location>
</feature>
<dbReference type="InterPro" id="IPR057137">
    <property type="entry name" value="CDP1-like_a_solenoid_2"/>
</dbReference>
<dbReference type="InterPro" id="IPR025344">
    <property type="entry name" value="CDP1-like_IMS"/>
</dbReference>
<evidence type="ECO:0000313" key="8">
    <source>
        <dbReference type="Proteomes" id="UP000006727"/>
    </source>
</evidence>
<evidence type="ECO:0000259" key="4">
    <source>
        <dbReference type="Pfam" id="PF23468"/>
    </source>
</evidence>
<organism evidence="6">
    <name type="scientific">Physcomitrium patens</name>
    <name type="common">Spreading-leaved earth moss</name>
    <name type="synonym">Physcomitrella patens</name>
    <dbReference type="NCBI Taxonomy" id="3218"/>
    <lineage>
        <taxon>Eukaryota</taxon>
        <taxon>Viridiplantae</taxon>
        <taxon>Streptophyta</taxon>
        <taxon>Embryophyta</taxon>
        <taxon>Bryophyta</taxon>
        <taxon>Bryophytina</taxon>
        <taxon>Bryopsida</taxon>
        <taxon>Funariidae</taxon>
        <taxon>Funariales</taxon>
        <taxon>Funariaceae</taxon>
        <taxon>Physcomitrium</taxon>
    </lineage>
</organism>
<feature type="region of interest" description="Disordered" evidence="1">
    <location>
        <begin position="558"/>
        <end position="594"/>
    </location>
</feature>
<reference evidence="6 8" key="1">
    <citation type="journal article" date="2008" name="Science">
        <title>The Physcomitrella genome reveals evolutionary insights into the conquest of land by plants.</title>
        <authorList>
            <person name="Rensing S."/>
            <person name="Lang D."/>
            <person name="Zimmer A."/>
            <person name="Terry A."/>
            <person name="Salamov A."/>
            <person name="Shapiro H."/>
            <person name="Nishiyama T."/>
            <person name="Perroud P.-F."/>
            <person name="Lindquist E."/>
            <person name="Kamisugi Y."/>
            <person name="Tanahashi T."/>
            <person name="Sakakibara K."/>
            <person name="Fujita T."/>
            <person name="Oishi K."/>
            <person name="Shin-I T."/>
            <person name="Kuroki Y."/>
            <person name="Toyoda A."/>
            <person name="Suzuki Y."/>
            <person name="Hashimoto A."/>
            <person name="Yamaguchi K."/>
            <person name="Sugano A."/>
            <person name="Kohara Y."/>
            <person name="Fujiyama A."/>
            <person name="Anterola A."/>
            <person name="Aoki S."/>
            <person name="Ashton N."/>
            <person name="Barbazuk W.B."/>
            <person name="Barker E."/>
            <person name="Bennetzen J."/>
            <person name="Bezanilla M."/>
            <person name="Blankenship R."/>
            <person name="Cho S.H."/>
            <person name="Dutcher S."/>
            <person name="Estelle M."/>
            <person name="Fawcett J.A."/>
            <person name="Gundlach H."/>
            <person name="Hanada K."/>
            <person name="Heyl A."/>
            <person name="Hicks K.A."/>
            <person name="Hugh J."/>
            <person name="Lohr M."/>
            <person name="Mayer K."/>
            <person name="Melkozernov A."/>
            <person name="Murata T."/>
            <person name="Nelson D."/>
            <person name="Pils B."/>
            <person name="Prigge M."/>
            <person name="Reiss B."/>
            <person name="Renner T."/>
            <person name="Rombauts S."/>
            <person name="Rushton P."/>
            <person name="Sanderfoot A."/>
            <person name="Schween G."/>
            <person name="Shiu S.-H."/>
            <person name="Stueber K."/>
            <person name="Theodoulou F.L."/>
            <person name="Tu H."/>
            <person name="Van de Peer Y."/>
            <person name="Verrier P.J."/>
            <person name="Waters E."/>
            <person name="Wood A."/>
            <person name="Yang L."/>
            <person name="Cove D."/>
            <person name="Cuming A."/>
            <person name="Hasebe M."/>
            <person name="Lucas S."/>
            <person name="Mishler D.B."/>
            <person name="Reski R."/>
            <person name="Grigoriev I."/>
            <person name="Quatrano R.S."/>
            <person name="Boore J.L."/>
        </authorList>
    </citation>
    <scope>NUCLEOTIDE SEQUENCE [LARGE SCALE GENOMIC DNA]</scope>
    <source>
        <strain evidence="7 8">cv. Gransden 2004</strain>
    </source>
</reference>
<dbReference type="EnsemblPlants" id="Pp3c21_1260V3.2">
    <property type="protein sequence ID" value="Pp3c21_1260V3.2"/>
    <property type="gene ID" value="Pp3c21_1260"/>
</dbReference>
<name>A0A2K1IQB4_PHYPA</name>
<evidence type="ECO:0000313" key="7">
    <source>
        <dbReference type="EnsemblPlants" id="Pp3c21_1260V3.1"/>
    </source>
</evidence>
<dbReference type="InterPro" id="IPR058032">
    <property type="entry name" value="CDP1-like_a_solenoid_1"/>
</dbReference>
<dbReference type="PANTHER" id="PTHR33925">
    <property type="entry name" value="PLASTID DIVISION PROTEIN CDP1, CHLOROPLASTIC-RELATED"/>
    <property type="match status" value="1"/>
</dbReference>
<dbReference type="EnsemblPlants" id="Pp3c21_1260V3.1">
    <property type="protein sequence ID" value="Pp3c21_1260V3.1"/>
    <property type="gene ID" value="Pp3c21_1260"/>
</dbReference>
<dbReference type="InterPro" id="IPR044685">
    <property type="entry name" value="CPD1-like"/>
</dbReference>
<dbReference type="OrthoDB" id="512200at2759"/>
<dbReference type="OMA" id="NILWTVG"/>
<dbReference type="Gramene" id="Pp3c21_1260V3.2">
    <property type="protein sequence ID" value="Pp3c21_1260V3.2"/>
    <property type="gene ID" value="Pp3c21_1260"/>
</dbReference>
<dbReference type="Proteomes" id="UP000006727">
    <property type="component" value="Chromosome 21"/>
</dbReference>
<reference evidence="6 8" key="2">
    <citation type="journal article" date="2018" name="Plant J.">
        <title>The Physcomitrella patens chromosome-scale assembly reveals moss genome structure and evolution.</title>
        <authorList>
            <person name="Lang D."/>
            <person name="Ullrich K.K."/>
            <person name="Murat F."/>
            <person name="Fuchs J."/>
            <person name="Jenkins J."/>
            <person name="Haas F.B."/>
            <person name="Piednoel M."/>
            <person name="Gundlach H."/>
            <person name="Van Bel M."/>
            <person name="Meyberg R."/>
            <person name="Vives C."/>
            <person name="Morata J."/>
            <person name="Symeonidi A."/>
            <person name="Hiss M."/>
            <person name="Muchero W."/>
            <person name="Kamisugi Y."/>
            <person name="Saleh O."/>
            <person name="Blanc G."/>
            <person name="Decker E.L."/>
            <person name="van Gessel N."/>
            <person name="Grimwood J."/>
            <person name="Hayes R.D."/>
            <person name="Graham S.W."/>
            <person name="Gunter L.E."/>
            <person name="McDaniel S.F."/>
            <person name="Hoernstein S.N.W."/>
            <person name="Larsson A."/>
            <person name="Li F.W."/>
            <person name="Perroud P.F."/>
            <person name="Phillips J."/>
            <person name="Ranjan P."/>
            <person name="Rokshar D.S."/>
            <person name="Rothfels C.J."/>
            <person name="Schneider L."/>
            <person name="Shu S."/>
            <person name="Stevenson D.W."/>
            <person name="Thummler F."/>
            <person name="Tillich M."/>
            <person name="Villarreal Aguilar J.C."/>
            <person name="Widiez T."/>
            <person name="Wong G.K."/>
            <person name="Wymore A."/>
            <person name="Zhang Y."/>
            <person name="Zimmer A.D."/>
            <person name="Quatrano R.S."/>
            <person name="Mayer K.F.X."/>
            <person name="Goodstein D."/>
            <person name="Casacuberta J.M."/>
            <person name="Vandepoele K."/>
            <person name="Reski R."/>
            <person name="Cuming A.C."/>
            <person name="Tuskan G.A."/>
            <person name="Maumus F."/>
            <person name="Salse J."/>
            <person name="Schmutz J."/>
            <person name="Rensing S.A."/>
        </authorList>
    </citation>
    <scope>NUCLEOTIDE SEQUENCE [LARGE SCALE GENOMIC DNA]</scope>
    <source>
        <strain evidence="7 8">cv. Gransden 2004</strain>
    </source>
</reference>
<reference evidence="7" key="3">
    <citation type="submission" date="2020-12" db="UniProtKB">
        <authorList>
            <consortium name="EnsemblPlants"/>
        </authorList>
    </citation>
    <scope>IDENTIFICATION</scope>
</reference>
<dbReference type="PaxDb" id="3218-PP1S191_98V6.1"/>
<dbReference type="GO" id="GO:0010020">
    <property type="term" value="P:chloroplast fission"/>
    <property type="evidence" value="ECO:0000318"/>
    <property type="project" value="GO_Central"/>
</dbReference>
<evidence type="ECO:0000256" key="2">
    <source>
        <dbReference type="SAM" id="Phobius"/>
    </source>
</evidence>
<evidence type="ECO:0000313" key="6">
    <source>
        <dbReference type="EMBL" id="PNR31466.1"/>
    </source>
</evidence>
<feature type="compositionally biased region" description="Polar residues" evidence="1">
    <location>
        <begin position="560"/>
        <end position="569"/>
    </location>
</feature>
<protein>
    <submittedName>
        <fullName evidence="6 7">Uncharacterized protein</fullName>
    </submittedName>
</protein>
<accession>A0A2K1IQB4</accession>
<dbReference type="Pfam" id="PF13355">
    <property type="entry name" value="ARC6-like_IMS"/>
    <property type="match status" value="1"/>
</dbReference>
<dbReference type="AlphaFoldDB" id="A0A2K1IQB4"/>
<feature type="domain" description="Plastid division protein CDP1-like IMS" evidence="3">
    <location>
        <begin position="698"/>
        <end position="812"/>
    </location>
</feature>
<gene>
    <name evidence="7" type="primary">LOC112274290</name>
    <name evidence="6" type="ORF">PHYPA_025587</name>
</gene>
<dbReference type="Pfam" id="PF25515">
    <property type="entry name" value="Arm_PDR"/>
    <property type="match status" value="1"/>
</dbReference>
<dbReference type="KEGG" id="ppp:112274290"/>
<dbReference type="Pfam" id="PF23468">
    <property type="entry name" value="ARC6"/>
    <property type="match status" value="1"/>
</dbReference>
<dbReference type="Gramene" id="Pp3c21_1260V3.1">
    <property type="protein sequence ID" value="Pp3c21_1260V3.1"/>
    <property type="gene ID" value="Pp3c21_1260"/>
</dbReference>
<dbReference type="PANTHER" id="PTHR33925:SF1">
    <property type="entry name" value="PROTEIN ACCUMULATION AND REPLICATION OF CHLOROPLASTS 6, CHLOROPLASTIC"/>
    <property type="match status" value="1"/>
</dbReference>
<sequence>MLALDCVGVLALRHGQGGAGLLQRLGVERPGVFAQLGRVWMGAVVGARVGLGKGWRGRSTSTGVETLVRGTNRVSGRGRGRNSRVEKVRVQAVASAYPPIAQTEKTFRLPIDYYQILGAEPQYLADAIVRAFDSRIDNSPRLGFSQQALLARLEILRGARDSLVDPEIRAEYNQGLAEDEADTLILDVPLTKVGGALCLLHEVGEVEVVLQAGQALLAQQEDLPKTLNRDVVLAMALSYVELSREAMAESPPAVVKSCSLLESALKLLREEGGRNLATDLQEQIEGTLDELSARCILELLSLSLDKEYEPQRQQGLEGLRSLLWSVDEDGNSPPLGGLTREQLMKEAFSLMTAAEQVALFTDTPSNIPADSSEVYSAALAYVAEGFVSKSPRLIQEADALFLQLQQADPSLADGETSNSPEFSFERGICALLLGEVADCRAWLGLEDEKSPLRDPSVVNFVYSYSEEGEENDSLPGLCKLLEGWLTEMVFPRCRDTESLRFKLTDYFDDPSVLSYLEGLEKGNGSHMAAAAAIVRIGAGAGAALNNVKATLKRVFPMGRSSESTTTSDVLDNPDELPRREYHKGADGDARSPSLNSIATGFEDENWEGSEVVQDEGNSVKDTKSPHNVPVRGSLGFFQIACGGLVLGALMIAGLRYLPLKTRPAHALKPSTPTVSSTGVRRTEALEVEVVPKMDARLAEIMVRRWQAAKARALGSAHDMAALPEVLEGEMLKSWTDRVSDVKRNGWFWEYTLLGLHIDSVTVSDDGRRATAEATLQEAARLVDRNNPDHNDSYRSTYTTRYDLRHGIDGWRINGGAVLRT</sequence>
<keyword evidence="2" id="KW-0472">Membrane</keyword>
<dbReference type="GO" id="GO:0009706">
    <property type="term" value="C:chloroplast inner membrane"/>
    <property type="evidence" value="ECO:0000318"/>
    <property type="project" value="GO_Central"/>
</dbReference>
<feature type="transmembrane region" description="Helical" evidence="2">
    <location>
        <begin position="634"/>
        <end position="657"/>
    </location>
</feature>
<dbReference type="RefSeq" id="XP_024359405.1">
    <property type="nucleotide sequence ID" value="XM_024503637.2"/>
</dbReference>
<proteinExistence type="predicted"/>
<dbReference type="EMBL" id="ABEU02000021">
    <property type="protein sequence ID" value="PNR31466.1"/>
    <property type="molecule type" value="Genomic_DNA"/>
</dbReference>
<feature type="domain" description="Plastid division protein CDP1-like 2nd alpha solenoid" evidence="4">
    <location>
        <begin position="351"/>
        <end position="538"/>
    </location>
</feature>
<feature type="domain" description="Plastid division protein CDP1-like 1st alpha solenoid" evidence="5">
    <location>
        <begin position="187"/>
        <end position="328"/>
    </location>
</feature>
<keyword evidence="2" id="KW-1133">Transmembrane helix</keyword>
<keyword evidence="8" id="KW-1185">Reference proteome</keyword>
<evidence type="ECO:0000259" key="5">
    <source>
        <dbReference type="Pfam" id="PF25515"/>
    </source>
</evidence>
<dbReference type="FunCoup" id="A0A2K1IQB4">
    <property type="interactions" value="1714"/>
</dbReference>
<dbReference type="GeneID" id="112274290"/>
<evidence type="ECO:0000256" key="1">
    <source>
        <dbReference type="SAM" id="MobiDB-lite"/>
    </source>
</evidence>
<dbReference type="STRING" id="3218.A0A2K1IQB4"/>
<evidence type="ECO:0000259" key="3">
    <source>
        <dbReference type="Pfam" id="PF13355"/>
    </source>
</evidence>
<keyword evidence="2" id="KW-0812">Transmembrane</keyword>